<proteinExistence type="predicted"/>
<dbReference type="Gene3D" id="3.40.50.2000">
    <property type="entry name" value="Glycogen Phosphorylase B"/>
    <property type="match status" value="1"/>
</dbReference>
<sequence length="33" mass="3494">MKKRIAIITPEFYPVSGGVSNATRALCEALSIG</sequence>
<gene>
    <name evidence="1" type="ORF">S03H2_48748</name>
</gene>
<organism evidence="1">
    <name type="scientific">marine sediment metagenome</name>
    <dbReference type="NCBI Taxonomy" id="412755"/>
    <lineage>
        <taxon>unclassified sequences</taxon>
        <taxon>metagenomes</taxon>
        <taxon>ecological metagenomes</taxon>
    </lineage>
</organism>
<evidence type="ECO:0000313" key="1">
    <source>
        <dbReference type="EMBL" id="GAH66884.1"/>
    </source>
</evidence>
<evidence type="ECO:0008006" key="2">
    <source>
        <dbReference type="Google" id="ProtNLM"/>
    </source>
</evidence>
<reference evidence="1" key="1">
    <citation type="journal article" date="2014" name="Front. Microbiol.">
        <title>High frequency of phylogenetically diverse reductive dehalogenase-homologous genes in deep subseafloor sedimentary metagenomes.</title>
        <authorList>
            <person name="Kawai M."/>
            <person name="Futagami T."/>
            <person name="Toyoda A."/>
            <person name="Takaki Y."/>
            <person name="Nishi S."/>
            <person name="Hori S."/>
            <person name="Arai W."/>
            <person name="Tsubouchi T."/>
            <person name="Morono Y."/>
            <person name="Uchiyama I."/>
            <person name="Ito T."/>
            <person name="Fujiyama A."/>
            <person name="Inagaki F."/>
            <person name="Takami H."/>
        </authorList>
    </citation>
    <scope>NUCLEOTIDE SEQUENCE</scope>
    <source>
        <strain evidence="1">Expedition CK06-06</strain>
    </source>
</reference>
<comment type="caution">
    <text evidence="1">The sequence shown here is derived from an EMBL/GenBank/DDBJ whole genome shotgun (WGS) entry which is preliminary data.</text>
</comment>
<dbReference type="AlphaFoldDB" id="X1IL83"/>
<feature type="non-terminal residue" evidence="1">
    <location>
        <position position="33"/>
    </location>
</feature>
<accession>X1IL83</accession>
<dbReference type="EMBL" id="BARU01030756">
    <property type="protein sequence ID" value="GAH66884.1"/>
    <property type="molecule type" value="Genomic_DNA"/>
</dbReference>
<name>X1IL83_9ZZZZ</name>
<protein>
    <recommendedName>
        <fullName evidence="2">Starch synthase catalytic domain-containing protein</fullName>
    </recommendedName>
</protein>